<feature type="region of interest" description="Disordered" evidence="1">
    <location>
        <begin position="997"/>
        <end position="1022"/>
    </location>
</feature>
<gene>
    <name evidence="2" type="ORF">F511_13863</name>
</gene>
<feature type="compositionally biased region" description="Basic residues" evidence="1">
    <location>
        <begin position="1061"/>
        <end position="1077"/>
    </location>
</feature>
<sequence>MASSLISNSHHIDFDAVFGMEDTDLVQMFESLIETGLKNFLGCPAVFNEAALTEFFANSSVREDGLVVSTVNGVTVEISEEVFAATFELLVEGLTDLSEVPKNLVFDARSLFSVSKEQVSISCLKKAMRIQYRLLHDILAKTIYVKAGSFDSVTRDRFMLMTAITFDVKINWSNLLFGVLREMVTPGSQLAKGYAIQICVLLRNVPGLELGESKTFPIHRVLNERTVHQYVVINDILGGEEVVDAPKFKRTPTKKKGVTKKRPAAGDAEPVAAKGLPVEEPVGVSTTSEQPVVEVATGEREPVGGLRIASITEATTGDADAAIEQVLAQLDLVIQDSDVERSDRIETWFDRAFDEEFATADQENQDSKDEIDFDVDNQELPVFDETRTVPEAGDRKSFGVDKAGEKAIGSTHSTEEHMSIDDLLMQISEHMMLPSVTAAEITKVRLGESINIHKVQERDLYYASLPRISTHDKGKEKLEEDEPVRGNRARETVELICGDVDFLVQLRNKVMQDVVELFHSFSLNKLTDIDGFKALKAKESLMLNLAEADSLEMAVRRRVYILAKYREMLLRKFLESHQKYLVPGQPWRETASQIIDLLSAAHSKSLEVLLIQQKEHGLPIEQPCTLTCLDTSIGSGAVLSQFFSQAKSKCWVRPMVLIDGVWTPIHGNDFLRSSCKLSLFVNRKKLPKSVVEEAFVPHCYLIEPVQYWGAAPSLIKTWGGARVCTEIIRYSMFGCLRPVCREIVVYNLGVERFQTTFLVIFRRVSDTFVGFFSGSNVQTDSEIELSSSDGPVVSTNALEEQLYYVESPESPPPIPQRQESSSSSSDSQMNFDTTDFPLDDTAEAQTSLPAATVDLSSLLDDLKNSLSQCVDTANSDILSRLRTVEQVLHNNLGFQNDYFRNLIQGARQEGKNNDDIQILRLNELKKNVMTQGVTADTASLEIRKAINAVDAKILLLDGQVAAIGSEHLEFQAKISADLLSLSTQIGDLVDYICSGDAKKGEGSSRRRPLPTHVHHSEGTGDAVRLTEPTQADIDNANRAILERMRNEDSLHAERERDRARRERRLSRSGAYKRRRGF</sequence>
<feature type="compositionally biased region" description="Low complexity" evidence="1">
    <location>
        <begin position="816"/>
        <end position="828"/>
    </location>
</feature>
<feature type="region of interest" description="Disordered" evidence="1">
    <location>
        <begin position="806"/>
        <end position="839"/>
    </location>
</feature>
<organism evidence="2 3">
    <name type="scientific">Dorcoceras hygrometricum</name>
    <dbReference type="NCBI Taxonomy" id="472368"/>
    <lineage>
        <taxon>Eukaryota</taxon>
        <taxon>Viridiplantae</taxon>
        <taxon>Streptophyta</taxon>
        <taxon>Embryophyta</taxon>
        <taxon>Tracheophyta</taxon>
        <taxon>Spermatophyta</taxon>
        <taxon>Magnoliopsida</taxon>
        <taxon>eudicotyledons</taxon>
        <taxon>Gunneridae</taxon>
        <taxon>Pentapetalae</taxon>
        <taxon>asterids</taxon>
        <taxon>lamiids</taxon>
        <taxon>Lamiales</taxon>
        <taxon>Gesneriaceae</taxon>
        <taxon>Didymocarpoideae</taxon>
        <taxon>Trichosporeae</taxon>
        <taxon>Loxocarpinae</taxon>
        <taxon>Dorcoceras</taxon>
    </lineage>
</organism>
<evidence type="ECO:0000313" key="3">
    <source>
        <dbReference type="Proteomes" id="UP000250235"/>
    </source>
</evidence>
<dbReference type="Proteomes" id="UP000250235">
    <property type="component" value="Unassembled WGS sequence"/>
</dbReference>
<name>A0A2Z7BSL5_9LAMI</name>
<feature type="compositionally biased region" description="Basic and acidic residues" evidence="1">
    <location>
        <begin position="1045"/>
        <end position="1060"/>
    </location>
</feature>
<evidence type="ECO:0008006" key="4">
    <source>
        <dbReference type="Google" id="ProtNLM"/>
    </source>
</evidence>
<feature type="region of interest" description="Disordered" evidence="1">
    <location>
        <begin position="1045"/>
        <end position="1077"/>
    </location>
</feature>
<proteinExistence type="predicted"/>
<dbReference type="OrthoDB" id="848707at2759"/>
<keyword evidence="3" id="KW-1185">Reference proteome</keyword>
<protein>
    <recommendedName>
        <fullName evidence="4">Dystroglycan-like</fullName>
    </recommendedName>
</protein>
<accession>A0A2Z7BSL5</accession>
<dbReference type="EMBL" id="KV002593">
    <property type="protein sequence ID" value="KZV37592.1"/>
    <property type="molecule type" value="Genomic_DNA"/>
</dbReference>
<reference evidence="2 3" key="1">
    <citation type="journal article" date="2015" name="Proc. Natl. Acad. Sci. U.S.A.">
        <title>The resurrection genome of Boea hygrometrica: A blueprint for survival of dehydration.</title>
        <authorList>
            <person name="Xiao L."/>
            <person name="Yang G."/>
            <person name="Zhang L."/>
            <person name="Yang X."/>
            <person name="Zhao S."/>
            <person name="Ji Z."/>
            <person name="Zhou Q."/>
            <person name="Hu M."/>
            <person name="Wang Y."/>
            <person name="Chen M."/>
            <person name="Xu Y."/>
            <person name="Jin H."/>
            <person name="Xiao X."/>
            <person name="Hu G."/>
            <person name="Bao F."/>
            <person name="Hu Y."/>
            <person name="Wan P."/>
            <person name="Li L."/>
            <person name="Deng X."/>
            <person name="Kuang T."/>
            <person name="Xiang C."/>
            <person name="Zhu J.K."/>
            <person name="Oliver M.J."/>
            <person name="He Y."/>
        </authorList>
    </citation>
    <scope>NUCLEOTIDE SEQUENCE [LARGE SCALE GENOMIC DNA]</scope>
    <source>
        <strain evidence="3">cv. XS01</strain>
    </source>
</reference>
<evidence type="ECO:0000313" key="2">
    <source>
        <dbReference type="EMBL" id="KZV37592.1"/>
    </source>
</evidence>
<evidence type="ECO:0000256" key="1">
    <source>
        <dbReference type="SAM" id="MobiDB-lite"/>
    </source>
</evidence>
<dbReference type="AlphaFoldDB" id="A0A2Z7BSL5"/>